<sequence length="121" mass="12203">SGRNGGATQLNGPGIEVRRHRAPAGAGHPVLERVGARGGEVNVIEYQVVAGIYVAHILAAAGIGGGFGRHAAVHVGAFGLQSDGAGSGRVGELVHPHVIDVHGGGQLAFVHRLARPVARHG</sequence>
<organism evidence="1">
    <name type="scientific">Tanacetum cinerariifolium</name>
    <name type="common">Dalmatian daisy</name>
    <name type="synonym">Chrysanthemum cinerariifolium</name>
    <dbReference type="NCBI Taxonomy" id="118510"/>
    <lineage>
        <taxon>Eukaryota</taxon>
        <taxon>Viridiplantae</taxon>
        <taxon>Streptophyta</taxon>
        <taxon>Embryophyta</taxon>
        <taxon>Tracheophyta</taxon>
        <taxon>Spermatophyta</taxon>
        <taxon>Magnoliopsida</taxon>
        <taxon>eudicotyledons</taxon>
        <taxon>Gunneridae</taxon>
        <taxon>Pentapetalae</taxon>
        <taxon>asterids</taxon>
        <taxon>campanulids</taxon>
        <taxon>Asterales</taxon>
        <taxon>Asteraceae</taxon>
        <taxon>Asteroideae</taxon>
        <taxon>Anthemideae</taxon>
        <taxon>Anthemidinae</taxon>
        <taxon>Tanacetum</taxon>
    </lineage>
</organism>
<protein>
    <submittedName>
        <fullName evidence="1">Uncharacterized protein</fullName>
    </submittedName>
</protein>
<comment type="caution">
    <text evidence="1">The sequence shown here is derived from an EMBL/GenBank/DDBJ whole genome shotgun (WGS) entry which is preliminary data.</text>
</comment>
<evidence type="ECO:0000313" key="1">
    <source>
        <dbReference type="EMBL" id="GFD35770.1"/>
    </source>
</evidence>
<dbReference type="EMBL" id="BKCJ011462937">
    <property type="protein sequence ID" value="GFD35770.1"/>
    <property type="molecule type" value="Genomic_DNA"/>
</dbReference>
<feature type="non-terminal residue" evidence="1">
    <location>
        <position position="1"/>
    </location>
</feature>
<gene>
    <name evidence="1" type="ORF">Tci_907739</name>
</gene>
<reference evidence="1" key="1">
    <citation type="journal article" date="2019" name="Sci. Rep.">
        <title>Draft genome of Tanacetum cinerariifolium, the natural source of mosquito coil.</title>
        <authorList>
            <person name="Yamashiro T."/>
            <person name="Shiraishi A."/>
            <person name="Satake H."/>
            <person name="Nakayama K."/>
        </authorList>
    </citation>
    <scope>NUCLEOTIDE SEQUENCE</scope>
</reference>
<name>A0A699VMW4_TANCI</name>
<accession>A0A699VMW4</accession>
<dbReference type="AlphaFoldDB" id="A0A699VMW4"/>
<proteinExistence type="predicted"/>